<comment type="caution">
    <text evidence="6">The sequence shown here is derived from an EMBL/GenBank/DDBJ whole genome shotgun (WGS) entry which is preliminary data.</text>
</comment>
<dbReference type="PANTHER" id="PTHR11040">
    <property type="entry name" value="ZINC/IRON TRANSPORTER"/>
    <property type="match status" value="1"/>
</dbReference>
<feature type="transmembrane region" description="Helical" evidence="5">
    <location>
        <begin position="311"/>
        <end position="331"/>
    </location>
</feature>
<feature type="transmembrane region" description="Helical" evidence="5">
    <location>
        <begin position="62"/>
        <end position="87"/>
    </location>
</feature>
<protein>
    <recommendedName>
        <fullName evidence="8">Zinc (Zn2)-Iron (Fe2) Permease (ZIP) Family</fullName>
    </recommendedName>
</protein>
<feature type="transmembrane region" description="Helical" evidence="5">
    <location>
        <begin position="280"/>
        <end position="299"/>
    </location>
</feature>
<keyword evidence="2 5" id="KW-0812">Transmembrane</keyword>
<evidence type="ECO:0000256" key="3">
    <source>
        <dbReference type="ARBA" id="ARBA00022989"/>
    </source>
</evidence>
<dbReference type="GO" id="GO:0016020">
    <property type="term" value="C:membrane"/>
    <property type="evidence" value="ECO:0007669"/>
    <property type="project" value="UniProtKB-SubCell"/>
</dbReference>
<keyword evidence="4 5" id="KW-0472">Membrane</keyword>
<evidence type="ECO:0000313" key="7">
    <source>
        <dbReference type="Proteomes" id="UP001632037"/>
    </source>
</evidence>
<dbReference type="Proteomes" id="UP001632037">
    <property type="component" value="Unassembled WGS sequence"/>
</dbReference>
<feature type="transmembrane region" description="Helical" evidence="5">
    <location>
        <begin position="107"/>
        <end position="129"/>
    </location>
</feature>
<dbReference type="PANTHER" id="PTHR11040:SF205">
    <property type="entry name" value="ZINC TRANSPORTER ZUPT"/>
    <property type="match status" value="1"/>
</dbReference>
<dbReference type="AlphaFoldDB" id="A0ABD3F817"/>
<evidence type="ECO:0000256" key="1">
    <source>
        <dbReference type="ARBA" id="ARBA00004141"/>
    </source>
</evidence>
<dbReference type="InterPro" id="IPR003689">
    <property type="entry name" value="ZIP"/>
</dbReference>
<evidence type="ECO:0000313" key="6">
    <source>
        <dbReference type="EMBL" id="KAL3662107.1"/>
    </source>
</evidence>
<dbReference type="EMBL" id="JBIMZQ010000033">
    <property type="protein sequence ID" value="KAL3662107.1"/>
    <property type="molecule type" value="Genomic_DNA"/>
</dbReference>
<accession>A0ABD3F817</accession>
<evidence type="ECO:0000256" key="5">
    <source>
        <dbReference type="SAM" id="Phobius"/>
    </source>
</evidence>
<feature type="transmembrane region" description="Helical" evidence="5">
    <location>
        <begin position="247"/>
        <end position="268"/>
    </location>
</feature>
<evidence type="ECO:0000256" key="4">
    <source>
        <dbReference type="ARBA" id="ARBA00023136"/>
    </source>
</evidence>
<keyword evidence="7" id="KW-1185">Reference proteome</keyword>
<sequence length="336" mass="35488">MRVAQFIRELARTLTLTNMSHHDHTGHIATAFQLNAAAALATVVGGLIICSHRTLQLATPMALASTLSISGGLTVFLSLMVSFGYSVNEFTLTFEAEDADDAVGGQSWLAATICLGVGILIVYGVDFVVQKLTPSVDPETPKQINQSEMRGSLRGSIQDSVLLESPRDQGFVNMDEAAKDKLQRMGILSAIAIALHNIPSGIATFTAGVEDPAIGLSMALGVGLHNIAEGVAVAAPVYFATGSKWKGIMWCIIAAIAEHIGAFISYGLLGKDGEHNIYQAALYGIVAGMMSTIAMKEIFPTAYTYANGRIHLVANGGLAGMILMALSLSFFKRLGV</sequence>
<feature type="transmembrane region" description="Helical" evidence="5">
    <location>
        <begin position="28"/>
        <end position="50"/>
    </location>
</feature>
<reference evidence="6 7" key="1">
    <citation type="submission" date="2024-09" db="EMBL/GenBank/DDBJ databases">
        <title>Genome sequencing and assembly of Phytophthora oleae, isolate VK10A, causative agent of rot of olive drupes.</title>
        <authorList>
            <person name="Conti Taguali S."/>
            <person name="Riolo M."/>
            <person name="La Spada F."/>
            <person name="Cacciola S.O."/>
            <person name="Dionisio G."/>
        </authorList>
    </citation>
    <scope>NUCLEOTIDE SEQUENCE [LARGE SCALE GENOMIC DNA]</scope>
    <source>
        <strain evidence="6 7">VK10A</strain>
    </source>
</reference>
<gene>
    <name evidence="6" type="ORF">V7S43_012908</name>
</gene>
<organism evidence="6 7">
    <name type="scientific">Phytophthora oleae</name>
    <dbReference type="NCBI Taxonomy" id="2107226"/>
    <lineage>
        <taxon>Eukaryota</taxon>
        <taxon>Sar</taxon>
        <taxon>Stramenopiles</taxon>
        <taxon>Oomycota</taxon>
        <taxon>Peronosporomycetes</taxon>
        <taxon>Peronosporales</taxon>
        <taxon>Peronosporaceae</taxon>
        <taxon>Phytophthora</taxon>
    </lineage>
</organism>
<dbReference type="Pfam" id="PF02535">
    <property type="entry name" value="Zip"/>
    <property type="match status" value="1"/>
</dbReference>
<keyword evidence="3 5" id="KW-1133">Transmembrane helix</keyword>
<evidence type="ECO:0000256" key="2">
    <source>
        <dbReference type="ARBA" id="ARBA00022692"/>
    </source>
</evidence>
<name>A0ABD3F817_9STRA</name>
<evidence type="ECO:0008006" key="8">
    <source>
        <dbReference type="Google" id="ProtNLM"/>
    </source>
</evidence>
<comment type="subcellular location">
    <subcellularLocation>
        <location evidence="1">Membrane</location>
        <topology evidence="1">Multi-pass membrane protein</topology>
    </subcellularLocation>
</comment>
<proteinExistence type="predicted"/>
<feature type="transmembrane region" description="Helical" evidence="5">
    <location>
        <begin position="187"/>
        <end position="207"/>
    </location>
</feature>